<feature type="transmembrane region" description="Helical" evidence="1">
    <location>
        <begin position="6"/>
        <end position="30"/>
    </location>
</feature>
<sequence>MPGDVGMVGVYIASAVRIAMAFQIAKLVGLIEMNVIFSISKLIKLISAIGIATFTVMYAFETVLYATFKIINNLSFGASLPVTVTTQIITTLFYGMFIYLAFTELK</sequence>
<reference evidence="2" key="1">
    <citation type="submission" date="2018-05" db="EMBL/GenBank/DDBJ databases">
        <authorList>
            <person name="Lanie J.A."/>
            <person name="Ng W.-L."/>
            <person name="Kazmierczak K.M."/>
            <person name="Andrzejewski T.M."/>
            <person name="Davidsen T.M."/>
            <person name="Wayne K.J."/>
            <person name="Tettelin H."/>
            <person name="Glass J.I."/>
            <person name="Rusch D."/>
            <person name="Podicherti R."/>
            <person name="Tsui H.-C.T."/>
            <person name="Winkler M.E."/>
        </authorList>
    </citation>
    <scope>NUCLEOTIDE SEQUENCE</scope>
</reference>
<organism evidence="2">
    <name type="scientific">marine metagenome</name>
    <dbReference type="NCBI Taxonomy" id="408172"/>
    <lineage>
        <taxon>unclassified sequences</taxon>
        <taxon>metagenomes</taxon>
        <taxon>ecological metagenomes</taxon>
    </lineage>
</organism>
<gene>
    <name evidence="2" type="ORF">METZ01_LOCUS356504</name>
</gene>
<proteinExistence type="predicted"/>
<name>A0A382S1H2_9ZZZZ</name>
<protein>
    <submittedName>
        <fullName evidence="2">Uncharacterized protein</fullName>
    </submittedName>
</protein>
<evidence type="ECO:0000313" key="2">
    <source>
        <dbReference type="EMBL" id="SVD03650.1"/>
    </source>
</evidence>
<evidence type="ECO:0000256" key="1">
    <source>
        <dbReference type="SAM" id="Phobius"/>
    </source>
</evidence>
<dbReference type="AlphaFoldDB" id="A0A382S1H2"/>
<dbReference type="EMBL" id="UINC01125669">
    <property type="protein sequence ID" value="SVD03650.1"/>
    <property type="molecule type" value="Genomic_DNA"/>
</dbReference>
<feature type="non-terminal residue" evidence="2">
    <location>
        <position position="106"/>
    </location>
</feature>
<keyword evidence="1" id="KW-1133">Transmembrane helix</keyword>
<feature type="transmembrane region" description="Helical" evidence="1">
    <location>
        <begin position="42"/>
        <end position="60"/>
    </location>
</feature>
<accession>A0A382S1H2</accession>
<feature type="transmembrane region" description="Helical" evidence="1">
    <location>
        <begin position="80"/>
        <end position="102"/>
    </location>
</feature>
<keyword evidence="1" id="KW-0812">Transmembrane</keyword>
<keyword evidence="1" id="KW-0472">Membrane</keyword>